<sequence>MKNTPTIQGRESAKDQHQSSVSRGHRGARLKADREQKQAHKQFTNQIFPTKAYACFECKTRLTDTNRKRMAIFQQLPSGLLTSGFQLCIPCAGLFQSKQFHRLPNVNRDLLKARFLHEGTAAHVGGTA</sequence>
<comment type="caution">
    <text evidence="2">The sequence shown here is derived from an EMBL/GenBank/DDBJ whole genome shotgun (WGS) entry which is preliminary data.</text>
</comment>
<accession>A0A4Q7MV46</accession>
<evidence type="ECO:0000313" key="2">
    <source>
        <dbReference type="EMBL" id="RZS72851.1"/>
    </source>
</evidence>
<proteinExistence type="predicted"/>
<feature type="region of interest" description="Disordered" evidence="1">
    <location>
        <begin position="1"/>
        <end position="41"/>
    </location>
</feature>
<dbReference type="EMBL" id="SGWZ01000001">
    <property type="protein sequence ID" value="RZS72851.1"/>
    <property type="molecule type" value="Genomic_DNA"/>
</dbReference>
<name>A0A4Q7MV46_9BURK</name>
<reference evidence="2 3" key="1">
    <citation type="submission" date="2019-02" db="EMBL/GenBank/DDBJ databases">
        <title>Genomic Encyclopedia of Type Strains, Phase IV (KMG-IV): sequencing the most valuable type-strain genomes for metagenomic binning, comparative biology and taxonomic classification.</title>
        <authorList>
            <person name="Goeker M."/>
        </authorList>
    </citation>
    <scope>NUCLEOTIDE SEQUENCE [LARGE SCALE GENOMIC DNA]</scope>
    <source>
        <strain evidence="2 3">DSM 16618</strain>
    </source>
</reference>
<dbReference type="RefSeq" id="WP_151098418.1">
    <property type="nucleotide sequence ID" value="NZ_CBCSEB010000003.1"/>
</dbReference>
<organism evidence="2 3">
    <name type="scientific">Kerstersia gyiorum</name>
    <dbReference type="NCBI Taxonomy" id="206506"/>
    <lineage>
        <taxon>Bacteria</taxon>
        <taxon>Pseudomonadati</taxon>
        <taxon>Pseudomonadota</taxon>
        <taxon>Betaproteobacteria</taxon>
        <taxon>Burkholderiales</taxon>
        <taxon>Alcaligenaceae</taxon>
        <taxon>Kerstersia</taxon>
    </lineage>
</organism>
<evidence type="ECO:0000313" key="3">
    <source>
        <dbReference type="Proteomes" id="UP000292039"/>
    </source>
</evidence>
<dbReference type="AlphaFoldDB" id="A0A4Q7MV46"/>
<dbReference type="Proteomes" id="UP000292039">
    <property type="component" value="Unassembled WGS sequence"/>
</dbReference>
<protein>
    <submittedName>
        <fullName evidence="2">Uncharacterized protein</fullName>
    </submittedName>
</protein>
<gene>
    <name evidence="2" type="ORF">EV679_0033</name>
</gene>
<evidence type="ECO:0000256" key="1">
    <source>
        <dbReference type="SAM" id="MobiDB-lite"/>
    </source>
</evidence>